<evidence type="ECO:0000256" key="3">
    <source>
        <dbReference type="ARBA" id="ARBA00022622"/>
    </source>
</evidence>
<dbReference type="InterPro" id="IPR024571">
    <property type="entry name" value="ERAP1-like_C_dom"/>
</dbReference>
<proteinExistence type="inferred from homology"/>
<feature type="signal peptide" evidence="12">
    <location>
        <begin position="1"/>
        <end position="19"/>
    </location>
</feature>
<feature type="domain" description="ERAP1-like C-terminal" evidence="14">
    <location>
        <begin position="579"/>
        <end position="905"/>
    </location>
</feature>
<dbReference type="InterPro" id="IPR001930">
    <property type="entry name" value="Peptidase_M1"/>
</dbReference>
<organism evidence="16 17">
    <name type="scientific">Leptidea sinapis</name>
    <dbReference type="NCBI Taxonomy" id="189913"/>
    <lineage>
        <taxon>Eukaryota</taxon>
        <taxon>Metazoa</taxon>
        <taxon>Ecdysozoa</taxon>
        <taxon>Arthropoda</taxon>
        <taxon>Hexapoda</taxon>
        <taxon>Insecta</taxon>
        <taxon>Pterygota</taxon>
        <taxon>Neoptera</taxon>
        <taxon>Endopterygota</taxon>
        <taxon>Lepidoptera</taxon>
        <taxon>Glossata</taxon>
        <taxon>Ditrysia</taxon>
        <taxon>Papilionoidea</taxon>
        <taxon>Pieridae</taxon>
        <taxon>Dismorphiinae</taxon>
        <taxon>Leptidea</taxon>
    </lineage>
</organism>
<dbReference type="CDD" id="cd09601">
    <property type="entry name" value="M1_APN-Q_like"/>
    <property type="match status" value="1"/>
</dbReference>
<dbReference type="GO" id="GO:0006508">
    <property type="term" value="P:proteolysis"/>
    <property type="evidence" value="ECO:0007669"/>
    <property type="project" value="UniProtKB-KW"/>
</dbReference>
<keyword evidence="3" id="KW-0336">GPI-anchor</keyword>
<evidence type="ECO:0000256" key="9">
    <source>
        <dbReference type="ARBA" id="ARBA00023288"/>
    </source>
</evidence>
<comment type="subcellular location">
    <subcellularLocation>
        <location evidence="1">Cell membrane</location>
        <topology evidence="1">Lipid-anchor</topology>
        <topology evidence="1">GPI-anchor</topology>
    </subcellularLocation>
</comment>
<feature type="domain" description="Peptidase M1 membrane alanine aminopeptidase" evidence="13">
    <location>
        <begin position="301"/>
        <end position="497"/>
    </location>
</feature>
<keyword evidence="3" id="KW-0472">Membrane</keyword>
<evidence type="ECO:0000256" key="12">
    <source>
        <dbReference type="SAM" id="SignalP"/>
    </source>
</evidence>
<dbReference type="GO" id="GO:0008237">
    <property type="term" value="F:metallopeptidase activity"/>
    <property type="evidence" value="ECO:0007669"/>
    <property type="project" value="UniProtKB-KW"/>
</dbReference>
<dbReference type="EC" id="3.4.11.-" evidence="11"/>
<dbReference type="GO" id="GO:0005615">
    <property type="term" value="C:extracellular space"/>
    <property type="evidence" value="ECO:0007669"/>
    <property type="project" value="TreeGrafter"/>
</dbReference>
<dbReference type="GO" id="GO:0004177">
    <property type="term" value="F:aminopeptidase activity"/>
    <property type="evidence" value="ECO:0007669"/>
    <property type="project" value="UniProtKB-KW"/>
</dbReference>
<keyword evidence="8 11" id="KW-0482">Metalloprotease</keyword>
<evidence type="ECO:0000256" key="11">
    <source>
        <dbReference type="RuleBase" id="RU364040"/>
    </source>
</evidence>
<evidence type="ECO:0000259" key="14">
    <source>
        <dbReference type="Pfam" id="PF11838"/>
    </source>
</evidence>
<dbReference type="PANTHER" id="PTHR11533:SF18">
    <property type="entry name" value="FI02158P"/>
    <property type="match status" value="1"/>
</dbReference>
<evidence type="ECO:0000256" key="4">
    <source>
        <dbReference type="ARBA" id="ARBA00022670"/>
    </source>
</evidence>
<keyword evidence="4 11" id="KW-0645">Protease</keyword>
<protein>
    <recommendedName>
        <fullName evidence="11">Aminopeptidase</fullName>
        <ecNumber evidence="11">3.4.11.-</ecNumber>
    </recommendedName>
</protein>
<dbReference type="Gene3D" id="2.60.40.1730">
    <property type="entry name" value="tricorn interacting facor f3 domain"/>
    <property type="match status" value="1"/>
</dbReference>
<accession>A0A5E4QPP5</accession>
<dbReference type="Gene3D" id="3.30.2010.30">
    <property type="match status" value="1"/>
</dbReference>
<dbReference type="PANTHER" id="PTHR11533">
    <property type="entry name" value="PROTEASE M1 ZINC METALLOPROTEASE"/>
    <property type="match status" value="1"/>
</dbReference>
<dbReference type="AlphaFoldDB" id="A0A5E4QPP5"/>
<comment type="cofactor">
    <cofactor evidence="11">
        <name>Zn(2+)</name>
        <dbReference type="ChEBI" id="CHEBI:29105"/>
    </cofactor>
    <text evidence="11">Binds 1 zinc ion per subunit.</text>
</comment>
<reference evidence="16 17" key="1">
    <citation type="submission" date="2017-07" db="EMBL/GenBank/DDBJ databases">
        <authorList>
            <person name="Talla V."/>
            <person name="Backstrom N."/>
        </authorList>
    </citation>
    <scope>NUCLEOTIDE SEQUENCE [LARGE SCALE GENOMIC DNA]</scope>
</reference>
<evidence type="ECO:0000259" key="13">
    <source>
        <dbReference type="Pfam" id="PF01433"/>
    </source>
</evidence>
<dbReference type="Gene3D" id="2.60.40.1910">
    <property type="match status" value="1"/>
</dbReference>
<dbReference type="FunFam" id="1.25.50.20:FF:000005">
    <property type="entry name" value="Aminopeptidase N-like protein"/>
    <property type="match status" value="1"/>
</dbReference>
<dbReference type="InterPro" id="IPR050344">
    <property type="entry name" value="Peptidase_M1_aminopeptidases"/>
</dbReference>
<evidence type="ECO:0000256" key="5">
    <source>
        <dbReference type="ARBA" id="ARBA00022723"/>
    </source>
</evidence>
<keyword evidence="6 11" id="KW-0378">Hydrolase</keyword>
<dbReference type="InterPro" id="IPR042097">
    <property type="entry name" value="Aminopeptidase_N-like_N_sf"/>
</dbReference>
<dbReference type="GO" id="GO:0008270">
    <property type="term" value="F:zinc ion binding"/>
    <property type="evidence" value="ECO:0007669"/>
    <property type="project" value="UniProtKB-UniRule"/>
</dbReference>
<evidence type="ECO:0000256" key="1">
    <source>
        <dbReference type="ARBA" id="ARBA00004609"/>
    </source>
</evidence>
<keyword evidence="12" id="KW-0732">Signal</keyword>
<dbReference type="Gene3D" id="1.25.50.20">
    <property type="match status" value="1"/>
</dbReference>
<keyword evidence="5 11" id="KW-0479">Metal-binding</keyword>
<dbReference type="GO" id="GO:0005886">
    <property type="term" value="C:plasma membrane"/>
    <property type="evidence" value="ECO:0007669"/>
    <property type="project" value="UniProtKB-SubCell"/>
</dbReference>
<evidence type="ECO:0000256" key="7">
    <source>
        <dbReference type="ARBA" id="ARBA00022833"/>
    </source>
</evidence>
<evidence type="ECO:0000313" key="17">
    <source>
        <dbReference type="Proteomes" id="UP000324832"/>
    </source>
</evidence>
<dbReference type="Proteomes" id="UP000324832">
    <property type="component" value="Unassembled WGS sequence"/>
</dbReference>
<dbReference type="Pfam" id="PF11838">
    <property type="entry name" value="ERAP1_C"/>
    <property type="match status" value="1"/>
</dbReference>
<dbReference type="InterPro" id="IPR045357">
    <property type="entry name" value="Aminopeptidase_N-like_N"/>
</dbReference>
<dbReference type="Gene3D" id="1.10.390.10">
    <property type="entry name" value="Neutral Protease Domain 2"/>
    <property type="match status" value="1"/>
</dbReference>
<evidence type="ECO:0000256" key="8">
    <source>
        <dbReference type="ARBA" id="ARBA00023049"/>
    </source>
</evidence>
<feature type="active site" description="Proton acceptor" evidence="10">
    <location>
        <position position="355"/>
    </location>
</feature>
<evidence type="ECO:0000313" key="16">
    <source>
        <dbReference type="EMBL" id="VVC98835.1"/>
    </source>
</evidence>
<dbReference type="InterPro" id="IPR014782">
    <property type="entry name" value="Peptidase_M1_dom"/>
</dbReference>
<sequence>MKAISFLFVISAFDCCVHSLPPDKNQHQQSLHIIKTRSIDVNNAYSLSLETRLEQIVEPTGYKLDIEPYLEDGLFKGHVKINITWVKESDEVSLHCAHELEIIEYQVHAKTPNAKDLQNITVTRLSIDSKKPIMTIHLDQVIPKTSEGYLEFRFKGQMEMASSEAFFRTTYKTEQEEERIVAATQFRPNNARRMFPCFDEPGFKAPFELSVVRPKNMVALSNTPILKTEEIAGEPDAVRVYFERTPPMSTFTLGLVIAELQQLGTSTHYKDANGNDIELRAWGRAEYLTALEGLNERIKLVFTELANYWQVPLPLKQLDIVALPNYRGFKPADNWGLIVFRESDIPKRGYQLELEIAYHWLGALTTPAWWNESYVNKGLTGFLATEISFKLDSADSENLWPIRMLYSIYYELSKRYPNSRITGLKQEIACNKIELLFRLLNYTIGANTFKKGLTAFIETKKFKTFVGDDIWNALNDVAVADGKIPKDINLRKVAESWTANDRLPAVTVTRNYDKNTARITQKVYLRERPHDVPNADKLLWWIPLVLIRGDNLDFKNTTPIAWTKHKELTLENMPSKDHFVIVNPDEIGPFPVNYDERNWDLLLQYLLSDKRETIPALTRAKLLHDAWNLAYAGELSFASALNMTLFLKNEKDFMVWDPMFVMIDHIGRQICPCIKDKFRKYIRIFLSPFYEELMKEKEIKDIGKKKFLGMLRNVLCKNGYRPCLQKAREAYSTWMTSPNPDEGNPVPDREFCPIFQWGTQEEWDFALQRVINFPSARSQSERTYLLKTLIGCPTDEYKINKLLNISIIEGNGNFSETDLNLMFSMLTGDQAANSVLLNYLDKHWDFLKTKFRSKTNLWDNLISDATGGRFTTQGDLDSINKLYVAHQGEFGSAEHIIEHNIKNIREEVKWSAENIPVIEKWLDNYIANSNVKDDFIGNSA</sequence>
<keyword evidence="3" id="KW-0325">Glycoprotein</keyword>
<dbReference type="InterPro" id="IPR027268">
    <property type="entry name" value="Peptidase_M4/M1_CTD_sf"/>
</dbReference>
<feature type="domain" description="Aminopeptidase N-like N-terminal" evidence="15">
    <location>
        <begin position="59"/>
        <end position="251"/>
    </location>
</feature>
<keyword evidence="7 11" id="KW-0862">Zinc</keyword>
<feature type="chain" id="PRO_5022885778" description="Aminopeptidase" evidence="12">
    <location>
        <begin position="20"/>
        <end position="940"/>
    </location>
</feature>
<name>A0A5E4QPP5_9NEOP</name>
<dbReference type="GO" id="GO:0005737">
    <property type="term" value="C:cytoplasm"/>
    <property type="evidence" value="ECO:0007669"/>
    <property type="project" value="TreeGrafter"/>
</dbReference>
<evidence type="ECO:0000256" key="2">
    <source>
        <dbReference type="ARBA" id="ARBA00010136"/>
    </source>
</evidence>
<evidence type="ECO:0000256" key="10">
    <source>
        <dbReference type="PIRSR" id="PIRSR634016-1"/>
    </source>
</evidence>
<dbReference type="InterPro" id="IPR034016">
    <property type="entry name" value="M1_APN-typ"/>
</dbReference>
<gene>
    <name evidence="16" type="ORF">LSINAPIS_LOCUS9844</name>
</gene>
<dbReference type="GO" id="GO:0098552">
    <property type="term" value="C:side of membrane"/>
    <property type="evidence" value="ECO:0007669"/>
    <property type="project" value="UniProtKB-KW"/>
</dbReference>
<dbReference type="PRINTS" id="PR00756">
    <property type="entry name" value="ALADIPTASE"/>
</dbReference>
<dbReference type="FunFam" id="2.60.40.1910:FF:000013">
    <property type="entry name" value="Aminopeptidase"/>
    <property type="match status" value="1"/>
</dbReference>
<keyword evidence="9" id="KW-0449">Lipoprotein</keyword>
<evidence type="ECO:0000259" key="15">
    <source>
        <dbReference type="Pfam" id="PF17900"/>
    </source>
</evidence>
<dbReference type="Pfam" id="PF01433">
    <property type="entry name" value="Peptidase_M1"/>
    <property type="match status" value="1"/>
</dbReference>
<comment type="similarity">
    <text evidence="2 11">Belongs to the peptidase M1 family.</text>
</comment>
<keyword evidence="11" id="KW-0031">Aminopeptidase</keyword>
<dbReference type="Pfam" id="PF17900">
    <property type="entry name" value="Peptidase_M1_N"/>
    <property type="match status" value="1"/>
</dbReference>
<dbReference type="SUPFAM" id="SSF55486">
    <property type="entry name" value="Metalloproteases ('zincins'), catalytic domain"/>
    <property type="match status" value="1"/>
</dbReference>
<keyword evidence="17" id="KW-1185">Reference proteome</keyword>
<dbReference type="EMBL" id="FZQP02003812">
    <property type="protein sequence ID" value="VVC98835.1"/>
    <property type="molecule type" value="Genomic_DNA"/>
</dbReference>
<evidence type="ECO:0000256" key="6">
    <source>
        <dbReference type="ARBA" id="ARBA00022801"/>
    </source>
</evidence>
<dbReference type="SUPFAM" id="SSF63737">
    <property type="entry name" value="Leukotriene A4 hydrolase N-terminal domain"/>
    <property type="match status" value="1"/>
</dbReference>